<comment type="caution">
    <text evidence="3">The sequence shown here is derived from an EMBL/GenBank/DDBJ whole genome shotgun (WGS) entry which is preliminary data.</text>
</comment>
<dbReference type="EMBL" id="BGPR01137313">
    <property type="protein sequence ID" value="GBN59744.1"/>
    <property type="molecule type" value="Genomic_DNA"/>
</dbReference>
<feature type="compositionally biased region" description="Basic and acidic residues" evidence="2">
    <location>
        <begin position="88"/>
        <end position="109"/>
    </location>
</feature>
<feature type="compositionally biased region" description="Basic and acidic residues" evidence="2">
    <location>
        <begin position="1"/>
        <end position="13"/>
    </location>
</feature>
<organism evidence="3 4">
    <name type="scientific">Araneus ventricosus</name>
    <name type="common">Orbweaver spider</name>
    <name type="synonym">Epeira ventricosa</name>
    <dbReference type="NCBI Taxonomy" id="182803"/>
    <lineage>
        <taxon>Eukaryota</taxon>
        <taxon>Metazoa</taxon>
        <taxon>Ecdysozoa</taxon>
        <taxon>Arthropoda</taxon>
        <taxon>Chelicerata</taxon>
        <taxon>Arachnida</taxon>
        <taxon>Araneae</taxon>
        <taxon>Araneomorphae</taxon>
        <taxon>Entelegynae</taxon>
        <taxon>Araneoidea</taxon>
        <taxon>Araneidae</taxon>
        <taxon>Araneus</taxon>
    </lineage>
</organism>
<dbReference type="InterPro" id="IPR040194">
    <property type="entry name" value="Cwf19-like"/>
</dbReference>
<dbReference type="PANTHER" id="PTHR12072:SF5">
    <property type="entry name" value="CWF19-LIKE PROTEIN 2"/>
    <property type="match status" value="1"/>
</dbReference>
<sequence length="171" mass="19920">MDMKEKRSHESSSKHKHKKSKKHKKEKDRKSSSNHSDSDEIQWVEAPAPPKAEKPKDERQEWMNKELFVSTLSREEMKSGNSSRERKRLAQEKQQEKEEAIKQARELNPHWKNNGSGLPEQEPKVESLHLPSSSVGDGGYAYLKKAYLRIQEQSQREGRSMEEVAVERWGV</sequence>
<dbReference type="AlphaFoldDB" id="A0A4Y2Q8F3"/>
<feature type="compositionally biased region" description="Basic and acidic residues" evidence="2">
    <location>
        <begin position="51"/>
        <end position="64"/>
    </location>
</feature>
<reference evidence="3 4" key="1">
    <citation type="journal article" date="2019" name="Sci. Rep.">
        <title>Orb-weaving spider Araneus ventricosus genome elucidates the spidroin gene catalogue.</title>
        <authorList>
            <person name="Kono N."/>
            <person name="Nakamura H."/>
            <person name="Ohtoshi R."/>
            <person name="Moran D.A.P."/>
            <person name="Shinohara A."/>
            <person name="Yoshida Y."/>
            <person name="Fujiwara M."/>
            <person name="Mori M."/>
            <person name="Tomita M."/>
            <person name="Arakawa K."/>
        </authorList>
    </citation>
    <scope>NUCLEOTIDE SEQUENCE [LARGE SCALE GENOMIC DNA]</scope>
</reference>
<evidence type="ECO:0000313" key="4">
    <source>
        <dbReference type="Proteomes" id="UP000499080"/>
    </source>
</evidence>
<dbReference type="Proteomes" id="UP000499080">
    <property type="component" value="Unassembled WGS sequence"/>
</dbReference>
<dbReference type="PANTHER" id="PTHR12072">
    <property type="entry name" value="CWF19, CELL CYCLE CONTROL PROTEIN"/>
    <property type="match status" value="1"/>
</dbReference>
<feature type="compositionally biased region" description="Basic residues" evidence="2">
    <location>
        <begin position="14"/>
        <end position="27"/>
    </location>
</feature>
<feature type="non-terminal residue" evidence="3">
    <location>
        <position position="171"/>
    </location>
</feature>
<protein>
    <recommendedName>
        <fullName evidence="5">CWF19-like protein 2</fullName>
    </recommendedName>
</protein>
<proteinExistence type="inferred from homology"/>
<dbReference type="GO" id="GO:0000398">
    <property type="term" value="P:mRNA splicing, via spliceosome"/>
    <property type="evidence" value="ECO:0007669"/>
    <property type="project" value="TreeGrafter"/>
</dbReference>
<accession>A0A4Y2Q8F3</accession>
<evidence type="ECO:0008006" key="5">
    <source>
        <dbReference type="Google" id="ProtNLM"/>
    </source>
</evidence>
<feature type="region of interest" description="Disordered" evidence="2">
    <location>
        <begin position="1"/>
        <end position="135"/>
    </location>
</feature>
<evidence type="ECO:0000313" key="3">
    <source>
        <dbReference type="EMBL" id="GBN59744.1"/>
    </source>
</evidence>
<evidence type="ECO:0000256" key="1">
    <source>
        <dbReference type="ARBA" id="ARBA00006795"/>
    </source>
</evidence>
<evidence type="ECO:0000256" key="2">
    <source>
        <dbReference type="SAM" id="MobiDB-lite"/>
    </source>
</evidence>
<dbReference type="OrthoDB" id="6538026at2759"/>
<gene>
    <name evidence="3" type="ORF">AVEN_102389_1</name>
</gene>
<comment type="similarity">
    <text evidence="1">Belongs to the CWF19 family.</text>
</comment>
<keyword evidence="4" id="KW-1185">Reference proteome</keyword>
<dbReference type="GO" id="GO:0071014">
    <property type="term" value="C:post-mRNA release spliceosomal complex"/>
    <property type="evidence" value="ECO:0007669"/>
    <property type="project" value="TreeGrafter"/>
</dbReference>
<name>A0A4Y2Q8F3_ARAVE</name>